<dbReference type="SMART" id="SM00388">
    <property type="entry name" value="HisKA"/>
    <property type="match status" value="1"/>
</dbReference>
<dbReference type="InterPro" id="IPR005467">
    <property type="entry name" value="His_kinase_dom"/>
</dbReference>
<dbReference type="RefSeq" id="WP_190832024.1">
    <property type="nucleotide sequence ID" value="NZ_CAWPPI010000072.1"/>
</dbReference>
<dbReference type="GO" id="GO:0000155">
    <property type="term" value="F:phosphorelay sensor kinase activity"/>
    <property type="evidence" value="ECO:0007669"/>
    <property type="project" value="InterPro"/>
</dbReference>
<evidence type="ECO:0000313" key="9">
    <source>
        <dbReference type="EMBL" id="MBD2774665.1"/>
    </source>
</evidence>
<dbReference type="Pfam" id="PF00072">
    <property type="entry name" value="Response_reg"/>
    <property type="match status" value="1"/>
</dbReference>
<evidence type="ECO:0000259" key="8">
    <source>
        <dbReference type="PROSITE" id="PS50110"/>
    </source>
</evidence>
<dbReference type="PROSITE" id="PS50110">
    <property type="entry name" value="RESPONSE_REGULATORY"/>
    <property type="match status" value="1"/>
</dbReference>
<name>A0A8J6XE58_9CYAN</name>
<feature type="modified residue" description="4-aspartylphosphate" evidence="6">
    <location>
        <position position="52"/>
    </location>
</feature>
<dbReference type="SUPFAM" id="SSF55874">
    <property type="entry name" value="ATPase domain of HSP90 chaperone/DNA topoisomerase II/histidine kinase"/>
    <property type="match status" value="1"/>
</dbReference>
<dbReference type="PANTHER" id="PTHR43547:SF2">
    <property type="entry name" value="HYBRID SIGNAL TRANSDUCTION HISTIDINE KINASE C"/>
    <property type="match status" value="1"/>
</dbReference>
<dbReference type="PANTHER" id="PTHR43547">
    <property type="entry name" value="TWO-COMPONENT HISTIDINE KINASE"/>
    <property type="match status" value="1"/>
</dbReference>
<dbReference type="InterPro" id="IPR003661">
    <property type="entry name" value="HisK_dim/P_dom"/>
</dbReference>
<gene>
    <name evidence="9" type="ORF">ICL16_22010</name>
</gene>
<dbReference type="Gene3D" id="3.30.565.10">
    <property type="entry name" value="Histidine kinase-like ATPase, C-terminal domain"/>
    <property type="match status" value="1"/>
</dbReference>
<dbReference type="CDD" id="cd17574">
    <property type="entry name" value="REC_OmpR"/>
    <property type="match status" value="1"/>
</dbReference>
<evidence type="ECO:0000256" key="6">
    <source>
        <dbReference type="PROSITE-ProRule" id="PRU00169"/>
    </source>
</evidence>
<dbReference type="Pfam" id="PF00512">
    <property type="entry name" value="HisKA"/>
    <property type="match status" value="1"/>
</dbReference>
<dbReference type="InterPro" id="IPR003594">
    <property type="entry name" value="HATPase_dom"/>
</dbReference>
<dbReference type="EMBL" id="JACXAE010000072">
    <property type="protein sequence ID" value="MBD2774665.1"/>
    <property type="molecule type" value="Genomic_DNA"/>
</dbReference>
<dbReference type="InterPro" id="IPR036890">
    <property type="entry name" value="HATPase_C_sf"/>
</dbReference>
<comment type="caution">
    <text evidence="9">The sequence shown here is derived from an EMBL/GenBank/DDBJ whole genome shotgun (WGS) entry which is preliminary data.</text>
</comment>
<dbReference type="Pfam" id="PF02518">
    <property type="entry name" value="HATPase_c"/>
    <property type="match status" value="1"/>
</dbReference>
<dbReference type="SUPFAM" id="SSF47384">
    <property type="entry name" value="Homodimeric domain of signal transducing histidine kinase"/>
    <property type="match status" value="1"/>
</dbReference>
<dbReference type="InterPro" id="IPR001789">
    <property type="entry name" value="Sig_transdc_resp-reg_receiver"/>
</dbReference>
<evidence type="ECO:0000256" key="1">
    <source>
        <dbReference type="ARBA" id="ARBA00000085"/>
    </source>
</evidence>
<dbReference type="SUPFAM" id="SSF52172">
    <property type="entry name" value="CheY-like"/>
    <property type="match status" value="1"/>
</dbReference>
<dbReference type="AlphaFoldDB" id="A0A8J6XE58"/>
<dbReference type="InterPro" id="IPR036097">
    <property type="entry name" value="HisK_dim/P_sf"/>
</dbReference>
<accession>A0A8J6XE58</accession>
<evidence type="ECO:0000313" key="10">
    <source>
        <dbReference type="Proteomes" id="UP000629098"/>
    </source>
</evidence>
<dbReference type="EC" id="2.7.13.3" evidence="2"/>
<dbReference type="CDD" id="cd00082">
    <property type="entry name" value="HisKA"/>
    <property type="match status" value="1"/>
</dbReference>
<dbReference type="CDD" id="cd00075">
    <property type="entry name" value="HATPase"/>
    <property type="match status" value="1"/>
</dbReference>
<feature type="domain" description="Response regulatory" evidence="8">
    <location>
        <begin position="3"/>
        <end position="119"/>
    </location>
</feature>
<dbReference type="PROSITE" id="PS50109">
    <property type="entry name" value="HIS_KIN"/>
    <property type="match status" value="1"/>
</dbReference>
<evidence type="ECO:0000256" key="2">
    <source>
        <dbReference type="ARBA" id="ARBA00012438"/>
    </source>
</evidence>
<proteinExistence type="predicted"/>
<dbReference type="Gene3D" id="3.40.50.2300">
    <property type="match status" value="1"/>
</dbReference>
<dbReference type="Proteomes" id="UP000629098">
    <property type="component" value="Unassembled WGS sequence"/>
</dbReference>
<keyword evidence="10" id="KW-1185">Reference proteome</keyword>
<reference evidence="9" key="1">
    <citation type="submission" date="2020-09" db="EMBL/GenBank/DDBJ databases">
        <title>Iningainema tapete sp. nov. (Scytonemataceae, Cyanobacteria) from greenhouses in central Florida (USA) produces two types of nodularin with biosynthetic potential for microcystin-LR and anabaenopeptins.</title>
        <authorList>
            <person name="Berthold D.E."/>
            <person name="Lefler F.W."/>
            <person name="Huang I.-S."/>
            <person name="Abdulla H."/>
            <person name="Zimba P.V."/>
            <person name="Laughinghouse H.D. IV."/>
        </authorList>
    </citation>
    <scope>NUCLEOTIDE SEQUENCE</scope>
    <source>
        <strain evidence="9">BLCCT55</strain>
    </source>
</reference>
<dbReference type="SMART" id="SM00387">
    <property type="entry name" value="HATPase_c"/>
    <property type="match status" value="1"/>
</dbReference>
<keyword evidence="5" id="KW-0902">Two-component regulatory system</keyword>
<feature type="domain" description="Histidine kinase" evidence="7">
    <location>
        <begin position="143"/>
        <end position="364"/>
    </location>
</feature>
<keyword evidence="4" id="KW-0418">Kinase</keyword>
<organism evidence="9 10">
    <name type="scientific">Iningainema tapete BLCC-T55</name>
    <dbReference type="NCBI Taxonomy" id="2748662"/>
    <lineage>
        <taxon>Bacteria</taxon>
        <taxon>Bacillati</taxon>
        <taxon>Cyanobacteriota</taxon>
        <taxon>Cyanophyceae</taxon>
        <taxon>Nostocales</taxon>
        <taxon>Scytonemataceae</taxon>
        <taxon>Iningainema tapete</taxon>
    </lineage>
</organism>
<evidence type="ECO:0000256" key="3">
    <source>
        <dbReference type="ARBA" id="ARBA00022553"/>
    </source>
</evidence>
<keyword evidence="4" id="KW-0808">Transferase</keyword>
<dbReference type="SMART" id="SM00448">
    <property type="entry name" value="REC"/>
    <property type="match status" value="1"/>
</dbReference>
<evidence type="ECO:0000259" key="7">
    <source>
        <dbReference type="PROSITE" id="PS50109"/>
    </source>
</evidence>
<evidence type="ECO:0000256" key="4">
    <source>
        <dbReference type="ARBA" id="ARBA00022777"/>
    </source>
</evidence>
<protein>
    <recommendedName>
        <fullName evidence="2">histidine kinase</fullName>
        <ecNumber evidence="2">2.7.13.3</ecNumber>
    </recommendedName>
</protein>
<keyword evidence="3 6" id="KW-0597">Phosphoprotein</keyword>
<comment type="catalytic activity">
    <reaction evidence="1">
        <text>ATP + protein L-histidine = ADP + protein N-phospho-L-histidine.</text>
        <dbReference type="EC" id="2.7.13.3"/>
    </reaction>
</comment>
<dbReference type="Gene3D" id="1.10.287.130">
    <property type="match status" value="1"/>
</dbReference>
<evidence type="ECO:0000256" key="5">
    <source>
        <dbReference type="ARBA" id="ARBA00023012"/>
    </source>
</evidence>
<sequence length="364" mass="41188">MKKILVIEDDKNVRQNLMELLTFENFHVIIAANGELGVQLAQTEIPDLIICDVMMPELDGHTVLKTLRQQSATAIIPFIFLTARSDKNGFRQGMELGADDYLTKPFTRAELLAAITSQLKKQVSIHQRSQKKLDDLRSTIAFSLPHEMRTPLNGILGFSELLSKDVDVLTTQEIREMAEGINKSGQRLYRLIQNFLLYAEIEIVATDTQRIKEWQSYQTIFPTGVLKNLIIDKAKKAGRETDLQINIDTPCLVQMCETRLYKIIEELIDNTLKFSPLGTSIQVESTAIKDKFILSFINYGRGITAHQIAELGAYKQFERKVYEQQGLGLGLIIAKRLTELHGGELKIQSQPQEKTIVQVVLKTA</sequence>
<dbReference type="InterPro" id="IPR011006">
    <property type="entry name" value="CheY-like_superfamily"/>
</dbReference>